<keyword evidence="4" id="KW-1185">Reference proteome</keyword>
<proteinExistence type="predicted"/>
<evidence type="ECO:0000313" key="3">
    <source>
        <dbReference type="EMBL" id="KAK1693121.1"/>
    </source>
</evidence>
<name>A0AAD8X1K1_LOLMU</name>
<feature type="region of interest" description="Disordered" evidence="1">
    <location>
        <begin position="292"/>
        <end position="434"/>
    </location>
</feature>
<feature type="region of interest" description="Disordered" evidence="1">
    <location>
        <begin position="480"/>
        <end position="519"/>
    </location>
</feature>
<gene>
    <name evidence="3" type="ORF">QYE76_009818</name>
</gene>
<organism evidence="3 4">
    <name type="scientific">Lolium multiflorum</name>
    <name type="common">Italian ryegrass</name>
    <name type="synonym">Lolium perenne subsp. multiflorum</name>
    <dbReference type="NCBI Taxonomy" id="4521"/>
    <lineage>
        <taxon>Eukaryota</taxon>
        <taxon>Viridiplantae</taxon>
        <taxon>Streptophyta</taxon>
        <taxon>Embryophyta</taxon>
        <taxon>Tracheophyta</taxon>
        <taxon>Spermatophyta</taxon>
        <taxon>Magnoliopsida</taxon>
        <taxon>Liliopsida</taxon>
        <taxon>Poales</taxon>
        <taxon>Poaceae</taxon>
        <taxon>BOP clade</taxon>
        <taxon>Pooideae</taxon>
        <taxon>Poodae</taxon>
        <taxon>Poeae</taxon>
        <taxon>Poeae Chloroplast Group 2 (Poeae type)</taxon>
        <taxon>Loliodinae</taxon>
        <taxon>Loliinae</taxon>
        <taxon>Lolium</taxon>
    </lineage>
</organism>
<sequence length="653" mass="72741">MAAADLGAAEWERSKITNQDLNLLKKLGISKKPKAVCFPSEESYPTPPMGYRVSFVDHLIRGLSAPIHPFLRGLLFVYGLQLHHLTPNSILHISIFITLCEAFLGVQPNWALWKRIFFCRRNGSANVAYNIGGVVISVRSSVNYFDVKLPDSVQGWRKKWLYIREENHGCAEDNIPPFDGAEKILRRRSWDAEATEEERTSTEALMTRIHELQNTRGKELSGIQITAYFLRTRVQPLQARKNPFWNYAGDEDTDRLSTNLEVKDLDRLIRKISSLKKKDSIPSTYRVKPYSATNALPKEDASEATASAQSPPPAVSPKNKRKRNDAEDSGTSKAEEAVPSRQKAAYDPYLETLISSDDEEEVPTADVAARTSTSHTLVASETPVEGEETSPPRQNVGAATPPSSPLVPSPKRARVETIPEPTLQSSSSSNPLLDDPMIKELLRIGAQFVGYRDYASKTEEKLAEANERADTLAQKLEQCEEARKKAESDAVQARREADKAKADAANKTSQEFELEDPDNDPLLDAVSFLEFHGTEAREGMDEARAGLSRLFPYFFPKKEEPATFLGLAKCFNPPEDLGLKMRHENMKVAVESTVALVADSQQTIDWAKVGDTEQIEQTKWRSLIKAAKLNTKKILAYLGIKPSSTPSSSKPEV</sequence>
<dbReference type="PANTHER" id="PTHR33026">
    <property type="entry name" value="OS06G0360600 PROTEIN"/>
    <property type="match status" value="1"/>
</dbReference>
<accession>A0AAD8X1K1</accession>
<feature type="compositionally biased region" description="Polar residues" evidence="1">
    <location>
        <begin position="370"/>
        <end position="379"/>
    </location>
</feature>
<dbReference type="AlphaFoldDB" id="A0AAD8X1K1"/>
<comment type="caution">
    <text evidence="3">The sequence shown here is derived from an EMBL/GenBank/DDBJ whole genome shotgun (WGS) entry which is preliminary data.</text>
</comment>
<dbReference type="PANTHER" id="PTHR33026:SF7">
    <property type="entry name" value="OS03G0100275 PROTEIN"/>
    <property type="match status" value="1"/>
</dbReference>
<dbReference type="Pfam" id="PF04195">
    <property type="entry name" value="Transposase_28"/>
    <property type="match status" value="1"/>
</dbReference>
<evidence type="ECO:0000256" key="1">
    <source>
        <dbReference type="SAM" id="MobiDB-lite"/>
    </source>
</evidence>
<evidence type="ECO:0000259" key="2">
    <source>
        <dbReference type="Pfam" id="PF04195"/>
    </source>
</evidence>
<evidence type="ECO:0000313" key="4">
    <source>
        <dbReference type="Proteomes" id="UP001231189"/>
    </source>
</evidence>
<feature type="domain" description="Transposase (putative) gypsy type" evidence="2">
    <location>
        <begin position="54"/>
        <end position="119"/>
    </location>
</feature>
<feature type="compositionally biased region" description="Basic and acidic residues" evidence="1">
    <location>
        <begin position="480"/>
        <end position="504"/>
    </location>
</feature>
<dbReference type="EMBL" id="JAUUTY010000001">
    <property type="protein sequence ID" value="KAK1693121.1"/>
    <property type="molecule type" value="Genomic_DNA"/>
</dbReference>
<dbReference type="Proteomes" id="UP001231189">
    <property type="component" value="Unassembled WGS sequence"/>
</dbReference>
<protein>
    <recommendedName>
        <fullName evidence="2">Transposase (putative) gypsy type domain-containing protein</fullName>
    </recommendedName>
</protein>
<dbReference type="InterPro" id="IPR007321">
    <property type="entry name" value="Transposase_28"/>
</dbReference>
<reference evidence="3" key="1">
    <citation type="submission" date="2023-07" db="EMBL/GenBank/DDBJ databases">
        <title>A chromosome-level genome assembly of Lolium multiflorum.</title>
        <authorList>
            <person name="Chen Y."/>
            <person name="Copetti D."/>
            <person name="Kolliker R."/>
            <person name="Studer B."/>
        </authorList>
    </citation>
    <scope>NUCLEOTIDE SEQUENCE</scope>
    <source>
        <strain evidence="3">02402/16</strain>
        <tissue evidence="3">Leaf</tissue>
    </source>
</reference>